<evidence type="ECO:0000256" key="7">
    <source>
        <dbReference type="SAM" id="Phobius"/>
    </source>
</evidence>
<dbReference type="GO" id="GO:0000166">
    <property type="term" value="F:nucleotide binding"/>
    <property type="evidence" value="ECO:0007669"/>
    <property type="project" value="InterPro"/>
</dbReference>
<feature type="domain" description="Gfo/Idh/MocA-like oxidoreductase N-terminal" evidence="8">
    <location>
        <begin position="241"/>
        <end position="356"/>
    </location>
</feature>
<dbReference type="EC" id="1.1.1.179" evidence="3"/>
<feature type="binding site" evidence="6">
    <location>
        <position position="122"/>
    </location>
    <ligand>
        <name>substrate</name>
    </ligand>
</feature>
<dbReference type="Pfam" id="PF22725">
    <property type="entry name" value="GFO_IDH_MocA_C3"/>
    <property type="match status" value="1"/>
</dbReference>
<comment type="catalytic activity">
    <reaction evidence="5">
        <text>D-xylose + NADP(+) = D-xylono-1,5-lactone + NADPH + H(+)</text>
        <dbReference type="Rhea" id="RHEA:22000"/>
        <dbReference type="ChEBI" id="CHEBI:15378"/>
        <dbReference type="ChEBI" id="CHEBI:15867"/>
        <dbReference type="ChEBI" id="CHEBI:53455"/>
        <dbReference type="ChEBI" id="CHEBI:57783"/>
        <dbReference type="ChEBI" id="CHEBI:58349"/>
        <dbReference type="EC" id="1.1.1.179"/>
    </reaction>
</comment>
<dbReference type="InterPro" id="IPR036704">
    <property type="entry name" value="RraA/RraA-like_sf"/>
</dbReference>
<dbReference type="Gene3D" id="3.30.360.10">
    <property type="entry name" value="Dihydrodipicolinate Reductase, domain 2"/>
    <property type="match status" value="1"/>
</dbReference>
<evidence type="ECO:0000313" key="10">
    <source>
        <dbReference type="EMBL" id="VTT75167.1"/>
    </source>
</evidence>
<dbReference type="Proteomes" id="UP000760494">
    <property type="component" value="Unassembled WGS sequence"/>
</dbReference>
<dbReference type="InterPro" id="IPR005493">
    <property type="entry name" value="RraA/RraA-like"/>
</dbReference>
<evidence type="ECO:0000259" key="8">
    <source>
        <dbReference type="Pfam" id="PF01408"/>
    </source>
</evidence>
<protein>
    <recommendedName>
        <fullName evidence="3">D-xylose 1-dehydrogenase (NADP(+), D-xylono-1,5-lactone-forming)</fullName>
        <ecNumber evidence="3">1.1.1.179</ecNumber>
    </recommendedName>
    <alternativeName>
        <fullName evidence="4">D-xylose-NADP dehydrogenase</fullName>
    </alternativeName>
</protein>
<dbReference type="SUPFAM" id="SSF55347">
    <property type="entry name" value="Glyceraldehyde-3-phosphate dehydrogenase-like, C-terminal domain"/>
    <property type="match status" value="1"/>
</dbReference>
<accession>A0A9Q9UFA6</accession>
<comment type="cofactor">
    <cofactor evidence="6">
        <name>Mg(2+)</name>
        <dbReference type="ChEBI" id="CHEBI:18420"/>
    </cofactor>
</comment>
<evidence type="ECO:0000256" key="1">
    <source>
        <dbReference type="ARBA" id="ARBA00010928"/>
    </source>
</evidence>
<dbReference type="InterPro" id="IPR050984">
    <property type="entry name" value="Gfo/Idh/MocA_domain"/>
</dbReference>
<dbReference type="Gene3D" id="3.50.30.40">
    <property type="entry name" value="Ribonuclease E inhibitor RraA/RraA-like"/>
    <property type="match status" value="1"/>
</dbReference>
<evidence type="ECO:0000259" key="9">
    <source>
        <dbReference type="Pfam" id="PF22725"/>
    </source>
</evidence>
<keyword evidence="6" id="KW-0479">Metal-binding</keyword>
<dbReference type="AlphaFoldDB" id="A0A9Q9UFA6"/>
<evidence type="ECO:0000313" key="11">
    <source>
        <dbReference type="Proteomes" id="UP000760494"/>
    </source>
</evidence>
<organism evidence="10 11">
    <name type="scientific">Fusarium fujikuroi</name>
    <name type="common">Bakanae and foot rot disease fungus</name>
    <name type="synonym">Gibberella fujikuroi</name>
    <dbReference type="NCBI Taxonomy" id="5127"/>
    <lineage>
        <taxon>Eukaryota</taxon>
        <taxon>Fungi</taxon>
        <taxon>Dikarya</taxon>
        <taxon>Ascomycota</taxon>
        <taxon>Pezizomycotina</taxon>
        <taxon>Sordariomycetes</taxon>
        <taxon>Hypocreomycetidae</taxon>
        <taxon>Hypocreales</taxon>
        <taxon>Nectriaceae</taxon>
        <taxon>Fusarium</taxon>
        <taxon>Fusarium fujikuroi species complex</taxon>
    </lineage>
</organism>
<sequence>MATPDLSLAEKLRSYSTCDVSDALLKVGVPHGGFLPNLSMRSPLRQEGDRKLIGPAYTVKFVRNTQTNAPKLKEHYIDTIPKDHVVFISAPHGIFNAVYGGLMSTRAKYSGAVGTVVDGTFRDLQDHRKLGYPVFARNVGTPSFYEIARPSEINVPVMLQDPALDVTINPGDIIFGDLNGVVCVPQNALSKIVEILPAQVEADDNMARDIAQGKTFTAAKKENTEICITVSSVTLFNMTALRWGMLGTSFISDVVARSILASQNSTIAAVFGRNEARLTAFADKHGIAERYTSIDELLDKADIDVVYVGLPNHMHTPAVLAAAKRGKAILSEKSLATTMEDAKAIEKAVKDAGVFFLEGLMYLTHPLMKKTQELLLEGKIGTVKGVSGYYSANIWKKANPLSMGTIYNLGCYPVSLLHFVIETAFGSDAFAKRQLHGFGNISTEGSVHVRDASLTVRFDNGVLASLQSTDSYGNDSSFAILGDKGRIRFITNPWLPIAGDNIIEIKTYGGSTEQIIVPADMDAFGYQVNKVEEYLSRGVKTAERPSPNVDQSVEIMGLLTDVIMSQSLAAFRSGRSDELRKLAEEHFQHDLNENDRDILKTAGSKVSTHATVGSLLGLGFGVLCAFRLRKMRLAYFNAFRAVEKPVEVKFADGRTQPIPDLTAQLAPSKWGDAATYFFFSIGGLFLGGETGLLSGTASASRTITKNPEAKERIEKAWKNYRIDVMKQEIKQLEGKSKLEQLFS</sequence>
<evidence type="ECO:0000256" key="5">
    <source>
        <dbReference type="ARBA" id="ARBA00049233"/>
    </source>
</evidence>
<dbReference type="GO" id="GO:0047837">
    <property type="term" value="F:D-xylose 1-dehydrogenase (NADP+) activity"/>
    <property type="evidence" value="ECO:0007669"/>
    <property type="project" value="UniProtKB-EC"/>
</dbReference>
<reference evidence="10" key="1">
    <citation type="submission" date="2019-05" db="EMBL/GenBank/DDBJ databases">
        <authorList>
            <person name="Piombo E."/>
        </authorList>
    </citation>
    <scope>NUCLEOTIDE SEQUENCE</scope>
    <source>
        <strain evidence="10">C2S</strain>
    </source>
</reference>
<dbReference type="SUPFAM" id="SSF51735">
    <property type="entry name" value="NAD(P)-binding Rossmann-fold domains"/>
    <property type="match status" value="1"/>
</dbReference>
<dbReference type="Gene3D" id="3.40.50.720">
    <property type="entry name" value="NAD(P)-binding Rossmann-like Domain"/>
    <property type="match status" value="1"/>
</dbReference>
<proteinExistence type="inferred from homology"/>
<dbReference type="Pfam" id="PF03737">
    <property type="entry name" value="RraA-like"/>
    <property type="match status" value="1"/>
</dbReference>
<keyword evidence="6" id="KW-0460">Magnesium</keyword>
<keyword evidence="2" id="KW-0560">Oxidoreductase</keyword>
<dbReference type="PANTHER" id="PTHR22604:SF105">
    <property type="entry name" value="TRANS-1,2-DIHYDROBENZENE-1,2-DIOL DEHYDROGENASE"/>
    <property type="match status" value="1"/>
</dbReference>
<keyword evidence="7" id="KW-1133">Transmembrane helix</keyword>
<dbReference type="CDD" id="cd16841">
    <property type="entry name" value="RraA_family"/>
    <property type="match status" value="1"/>
</dbReference>
<name>A0A9Q9UFA6_FUSFU</name>
<comment type="caution">
    <text evidence="10">The sequence shown here is derived from an EMBL/GenBank/DDBJ whole genome shotgun (WGS) entry which is preliminary data.</text>
</comment>
<evidence type="ECO:0000256" key="3">
    <source>
        <dbReference type="ARBA" id="ARBA00038984"/>
    </source>
</evidence>
<feature type="binding site" evidence="6">
    <location>
        <begin position="100"/>
        <end position="103"/>
    </location>
    <ligand>
        <name>substrate</name>
    </ligand>
</feature>
<gene>
    <name evidence="10" type="ORF">C2S_9786</name>
</gene>
<dbReference type="InterPro" id="IPR055170">
    <property type="entry name" value="GFO_IDH_MocA-like_dom"/>
</dbReference>
<comment type="similarity">
    <text evidence="1">Belongs to the Gfo/Idh/MocA family.</text>
</comment>
<dbReference type="Pfam" id="PF01408">
    <property type="entry name" value="GFO_IDH_MocA"/>
    <property type="match status" value="1"/>
</dbReference>
<dbReference type="PANTHER" id="PTHR22604">
    <property type="entry name" value="OXIDOREDUCTASES"/>
    <property type="match status" value="1"/>
</dbReference>
<evidence type="ECO:0000256" key="6">
    <source>
        <dbReference type="PIRSR" id="PIRSR605493-1"/>
    </source>
</evidence>
<evidence type="ECO:0000256" key="4">
    <source>
        <dbReference type="ARBA" id="ARBA00042988"/>
    </source>
</evidence>
<dbReference type="GO" id="GO:0046872">
    <property type="term" value="F:metal ion binding"/>
    <property type="evidence" value="ECO:0007669"/>
    <property type="project" value="UniProtKB-KW"/>
</dbReference>
<dbReference type="SUPFAM" id="SSF89562">
    <property type="entry name" value="RraA-like"/>
    <property type="match status" value="1"/>
</dbReference>
<dbReference type="EMBL" id="CABFJX010000377">
    <property type="protein sequence ID" value="VTT75167.1"/>
    <property type="molecule type" value="Genomic_DNA"/>
</dbReference>
<keyword evidence="7" id="KW-0812">Transmembrane</keyword>
<feature type="domain" description="GFO/IDH/MocA-like oxidoreductase" evidence="9">
    <location>
        <begin position="369"/>
        <end position="488"/>
    </location>
</feature>
<feature type="transmembrane region" description="Helical" evidence="7">
    <location>
        <begin position="606"/>
        <end position="626"/>
    </location>
</feature>
<evidence type="ECO:0000256" key="2">
    <source>
        <dbReference type="ARBA" id="ARBA00023002"/>
    </source>
</evidence>
<feature type="binding site" evidence="6">
    <location>
        <position position="123"/>
    </location>
    <ligand>
        <name>substrate</name>
    </ligand>
</feature>
<keyword evidence="7" id="KW-0472">Membrane</keyword>
<dbReference type="InterPro" id="IPR036291">
    <property type="entry name" value="NAD(P)-bd_dom_sf"/>
</dbReference>
<dbReference type="InterPro" id="IPR000683">
    <property type="entry name" value="Gfo/Idh/MocA-like_OxRdtase_N"/>
</dbReference>